<dbReference type="InterPro" id="IPR050274">
    <property type="entry name" value="Nuclear_hormone_rcpt_NR2"/>
</dbReference>
<dbReference type="InterPro" id="IPR013088">
    <property type="entry name" value="Znf_NHR/GATA"/>
</dbReference>
<evidence type="ECO:0000256" key="6">
    <source>
        <dbReference type="ARBA" id="ARBA00023163"/>
    </source>
</evidence>
<dbReference type="InterPro" id="IPR001628">
    <property type="entry name" value="Znf_hrmn_rcpt"/>
</dbReference>
<evidence type="ECO:0000259" key="9">
    <source>
        <dbReference type="PROSITE" id="PS51030"/>
    </source>
</evidence>
<dbReference type="Pfam" id="PF00105">
    <property type="entry name" value="zf-C4"/>
    <property type="match status" value="1"/>
</dbReference>
<keyword evidence="6" id="KW-0804">Transcription</keyword>
<gene>
    <name evidence="10" type="ORF">QYT958_LOCUS48245</name>
</gene>
<dbReference type="PROSITE" id="PS51030">
    <property type="entry name" value="NUCLEAR_REC_DBD_2"/>
    <property type="match status" value="1"/>
</dbReference>
<feature type="non-terminal residue" evidence="10">
    <location>
        <position position="1"/>
    </location>
</feature>
<sequence>MRNRCQYCRLQKCLQVGMRVEAVQNERRPYTCSTD</sequence>
<keyword evidence="4" id="KW-0805">Transcription regulation</keyword>
<dbReference type="PANTHER" id="PTHR24083">
    <property type="entry name" value="NUCLEAR HORMONE RECEPTOR"/>
    <property type="match status" value="1"/>
</dbReference>
<reference evidence="10" key="1">
    <citation type="submission" date="2021-02" db="EMBL/GenBank/DDBJ databases">
        <authorList>
            <person name="Nowell W R."/>
        </authorList>
    </citation>
    <scope>NUCLEOTIDE SEQUENCE</scope>
</reference>
<evidence type="ECO:0000256" key="5">
    <source>
        <dbReference type="ARBA" id="ARBA00023125"/>
    </source>
</evidence>
<keyword evidence="2" id="KW-0863">Zinc-finger</keyword>
<evidence type="ECO:0000256" key="8">
    <source>
        <dbReference type="ARBA" id="ARBA00023242"/>
    </source>
</evidence>
<evidence type="ECO:0000313" key="11">
    <source>
        <dbReference type="Proteomes" id="UP000663848"/>
    </source>
</evidence>
<keyword evidence="3" id="KW-0862">Zinc</keyword>
<dbReference type="SUPFAM" id="SSF57716">
    <property type="entry name" value="Glucocorticoid receptor-like (DNA-binding domain)"/>
    <property type="match status" value="1"/>
</dbReference>
<keyword evidence="5" id="KW-0238">DNA-binding</keyword>
<dbReference type="Proteomes" id="UP000663848">
    <property type="component" value="Unassembled WGS sequence"/>
</dbReference>
<keyword evidence="8" id="KW-0539">Nucleus</keyword>
<protein>
    <recommendedName>
        <fullName evidence="9">Nuclear receptor domain-containing protein</fullName>
    </recommendedName>
</protein>
<organism evidence="10 11">
    <name type="scientific">Rotaria socialis</name>
    <dbReference type="NCBI Taxonomy" id="392032"/>
    <lineage>
        <taxon>Eukaryota</taxon>
        <taxon>Metazoa</taxon>
        <taxon>Spiralia</taxon>
        <taxon>Gnathifera</taxon>
        <taxon>Rotifera</taxon>
        <taxon>Eurotatoria</taxon>
        <taxon>Bdelloidea</taxon>
        <taxon>Philodinida</taxon>
        <taxon>Philodinidae</taxon>
        <taxon>Rotaria</taxon>
    </lineage>
</organism>
<evidence type="ECO:0000313" key="10">
    <source>
        <dbReference type="EMBL" id="CAF5147303.1"/>
    </source>
</evidence>
<evidence type="ECO:0000256" key="1">
    <source>
        <dbReference type="ARBA" id="ARBA00022723"/>
    </source>
</evidence>
<comment type="caution">
    <text evidence="10">The sequence shown here is derived from an EMBL/GenBank/DDBJ whole genome shotgun (WGS) entry which is preliminary data.</text>
</comment>
<proteinExistence type="predicted"/>
<dbReference type="Gene3D" id="3.30.50.10">
    <property type="entry name" value="Erythroid Transcription Factor GATA-1, subunit A"/>
    <property type="match status" value="1"/>
</dbReference>
<feature type="domain" description="Nuclear receptor" evidence="9">
    <location>
        <begin position="1"/>
        <end position="25"/>
    </location>
</feature>
<dbReference type="GO" id="GO:0008270">
    <property type="term" value="F:zinc ion binding"/>
    <property type="evidence" value="ECO:0007669"/>
    <property type="project" value="UniProtKB-KW"/>
</dbReference>
<evidence type="ECO:0000256" key="3">
    <source>
        <dbReference type="ARBA" id="ARBA00022833"/>
    </source>
</evidence>
<accession>A0A822GDP0</accession>
<name>A0A822GDP0_9BILA</name>
<keyword evidence="7" id="KW-0675">Receptor</keyword>
<dbReference type="AlphaFoldDB" id="A0A822GDP0"/>
<dbReference type="GO" id="GO:0043565">
    <property type="term" value="F:sequence-specific DNA binding"/>
    <property type="evidence" value="ECO:0007669"/>
    <property type="project" value="InterPro"/>
</dbReference>
<keyword evidence="1" id="KW-0479">Metal-binding</keyword>
<dbReference type="GO" id="GO:0003700">
    <property type="term" value="F:DNA-binding transcription factor activity"/>
    <property type="evidence" value="ECO:0007669"/>
    <property type="project" value="InterPro"/>
</dbReference>
<evidence type="ECO:0000256" key="2">
    <source>
        <dbReference type="ARBA" id="ARBA00022771"/>
    </source>
</evidence>
<evidence type="ECO:0000256" key="4">
    <source>
        <dbReference type="ARBA" id="ARBA00023015"/>
    </source>
</evidence>
<evidence type="ECO:0000256" key="7">
    <source>
        <dbReference type="ARBA" id="ARBA00023170"/>
    </source>
</evidence>
<dbReference type="EMBL" id="CAJOBR010096140">
    <property type="protein sequence ID" value="CAF5147303.1"/>
    <property type="molecule type" value="Genomic_DNA"/>
</dbReference>